<evidence type="ECO:0000256" key="1">
    <source>
        <dbReference type="SAM" id="MobiDB-lite"/>
    </source>
</evidence>
<dbReference type="EMBL" id="JACASE010000002">
    <property type="protein sequence ID" value="KAF6495708.1"/>
    <property type="molecule type" value="Genomic_DNA"/>
</dbReference>
<dbReference type="AlphaFoldDB" id="A0A7J8JG99"/>
<proteinExistence type="predicted"/>
<gene>
    <name evidence="2" type="ORF">HJG63_010107</name>
</gene>
<protein>
    <submittedName>
        <fullName evidence="2">Uncharacterized protein</fullName>
    </submittedName>
</protein>
<feature type="region of interest" description="Disordered" evidence="1">
    <location>
        <begin position="130"/>
        <end position="150"/>
    </location>
</feature>
<feature type="compositionally biased region" description="Basic and acidic residues" evidence="1">
    <location>
        <begin position="36"/>
        <end position="46"/>
    </location>
</feature>
<keyword evidence="3" id="KW-1185">Reference proteome</keyword>
<accession>A0A7J8JG99</accession>
<evidence type="ECO:0000313" key="2">
    <source>
        <dbReference type="EMBL" id="KAF6495708.1"/>
    </source>
</evidence>
<comment type="caution">
    <text evidence="2">The sequence shown here is derived from an EMBL/GenBank/DDBJ whole genome shotgun (WGS) entry which is preliminary data.</text>
</comment>
<evidence type="ECO:0000313" key="3">
    <source>
        <dbReference type="Proteomes" id="UP000593571"/>
    </source>
</evidence>
<sequence length="192" mass="21149">MIWRPQCKNKERGSLVKNDQQIMYETGPSPPHGGRTARERERDKYMAKLTQGHQSQRREDKVRTQVEEGEGQDTAGAERPSGVLRQSSDLNLGPRAEEEEGLMIRGVIAGLPPSPWHLSQQGNIQASHNLSPRKCHHLPQPSAPGQAGPRDTEIWAQASENGPSTDIWTSCLPMDQHALCLPCPRAASAPAL</sequence>
<organism evidence="2 3">
    <name type="scientific">Rousettus aegyptiacus</name>
    <name type="common">Egyptian fruit bat</name>
    <name type="synonym">Pteropus aegyptiacus</name>
    <dbReference type="NCBI Taxonomy" id="9407"/>
    <lineage>
        <taxon>Eukaryota</taxon>
        <taxon>Metazoa</taxon>
        <taxon>Chordata</taxon>
        <taxon>Craniata</taxon>
        <taxon>Vertebrata</taxon>
        <taxon>Euteleostomi</taxon>
        <taxon>Mammalia</taxon>
        <taxon>Eutheria</taxon>
        <taxon>Laurasiatheria</taxon>
        <taxon>Chiroptera</taxon>
        <taxon>Yinpterochiroptera</taxon>
        <taxon>Pteropodoidea</taxon>
        <taxon>Pteropodidae</taxon>
        <taxon>Rousettinae</taxon>
        <taxon>Rousettus</taxon>
    </lineage>
</organism>
<feature type="region of interest" description="Disordered" evidence="1">
    <location>
        <begin position="1"/>
        <end position="98"/>
    </location>
</feature>
<dbReference type="Proteomes" id="UP000593571">
    <property type="component" value="Unassembled WGS sequence"/>
</dbReference>
<feature type="compositionally biased region" description="Basic and acidic residues" evidence="1">
    <location>
        <begin position="56"/>
        <end position="66"/>
    </location>
</feature>
<reference evidence="2 3" key="1">
    <citation type="journal article" date="2020" name="Nature">
        <title>Six reference-quality genomes reveal evolution of bat adaptations.</title>
        <authorList>
            <person name="Jebb D."/>
            <person name="Huang Z."/>
            <person name="Pippel M."/>
            <person name="Hughes G.M."/>
            <person name="Lavrichenko K."/>
            <person name="Devanna P."/>
            <person name="Winkler S."/>
            <person name="Jermiin L.S."/>
            <person name="Skirmuntt E.C."/>
            <person name="Katzourakis A."/>
            <person name="Burkitt-Gray L."/>
            <person name="Ray D.A."/>
            <person name="Sullivan K.A.M."/>
            <person name="Roscito J.G."/>
            <person name="Kirilenko B.M."/>
            <person name="Davalos L.M."/>
            <person name="Corthals A.P."/>
            <person name="Power M.L."/>
            <person name="Jones G."/>
            <person name="Ransome R.D."/>
            <person name="Dechmann D.K.N."/>
            <person name="Locatelli A.G."/>
            <person name="Puechmaille S.J."/>
            <person name="Fedrigo O."/>
            <person name="Jarvis E.D."/>
            <person name="Hiller M."/>
            <person name="Vernes S.C."/>
            <person name="Myers E.W."/>
            <person name="Teeling E.C."/>
        </authorList>
    </citation>
    <scope>NUCLEOTIDE SEQUENCE [LARGE SCALE GENOMIC DNA]</scope>
    <source>
        <strain evidence="2">MRouAeg1</strain>
        <tissue evidence="2">Muscle</tissue>
    </source>
</reference>
<name>A0A7J8JG99_ROUAE</name>